<dbReference type="EMBL" id="LSCR01000015">
    <property type="protein sequence ID" value="KXB34433.1"/>
    <property type="molecule type" value="Genomic_DNA"/>
</dbReference>
<comment type="caution">
    <text evidence="1">The sequence shown here is derived from an EMBL/GenBank/DDBJ whole genome shotgun (WGS) entry which is preliminary data.</text>
</comment>
<proteinExistence type="predicted"/>
<accession>A0A133XU22</accession>
<protein>
    <submittedName>
        <fullName evidence="1">Uncharacterized protein</fullName>
    </submittedName>
</protein>
<dbReference type="PATRIC" id="fig|1393034.3.peg.842"/>
<keyword evidence="2" id="KW-1185">Reference proteome</keyword>
<sequence>MPSRQDNRVTECQDASLVWMANGIWNCSADMMMGFDPELGALRKSTTVLPDKESSESVHVKPDGTPITFWQWIDSLVPYEGGRELLAKLAGATLRNRVNWRCMVTLYNKTGQTARARSSTICMLKQEVRVRNDVELENFIPRPEVPVYQVEVADGYVVCKHHAAYLPCQVLIGLDVVRVVHEKPPFFMRTREPSGDFFTKEMITTVKRLP</sequence>
<reference evidence="2" key="1">
    <citation type="submission" date="2016-01" db="EMBL/GenBank/DDBJ databases">
        <authorList>
            <person name="Mitreva M."/>
            <person name="Pepin K.H."/>
            <person name="Mihindukulasuriya K.A."/>
            <person name="Fulton R."/>
            <person name="Fronick C."/>
            <person name="O'Laughlin M."/>
            <person name="Miner T."/>
            <person name="Herter B."/>
            <person name="Rosa B.A."/>
            <person name="Cordes M."/>
            <person name="Tomlinson C."/>
            <person name="Wollam A."/>
            <person name="Palsikar V.B."/>
            <person name="Mardis E.R."/>
            <person name="Wilson R.K."/>
        </authorList>
    </citation>
    <scope>NUCLEOTIDE SEQUENCE [LARGE SCALE GENOMIC DNA]</scope>
    <source>
        <strain evidence="2">DNF00019</strain>
    </source>
</reference>
<dbReference type="Proteomes" id="UP000070675">
    <property type="component" value="Unassembled WGS sequence"/>
</dbReference>
<dbReference type="AlphaFoldDB" id="A0A133XU22"/>
<gene>
    <name evidence="1" type="ORF">HMPREF3192_00872</name>
</gene>
<name>A0A133XU22_9ACTN</name>
<organism evidence="1 2">
    <name type="scientific">Atopobium deltae</name>
    <dbReference type="NCBI Taxonomy" id="1393034"/>
    <lineage>
        <taxon>Bacteria</taxon>
        <taxon>Bacillati</taxon>
        <taxon>Actinomycetota</taxon>
        <taxon>Coriobacteriia</taxon>
        <taxon>Coriobacteriales</taxon>
        <taxon>Atopobiaceae</taxon>
        <taxon>Atopobium</taxon>
    </lineage>
</organism>
<evidence type="ECO:0000313" key="2">
    <source>
        <dbReference type="Proteomes" id="UP000070675"/>
    </source>
</evidence>
<dbReference type="STRING" id="1393034.HMPREF3192_00872"/>
<evidence type="ECO:0000313" key="1">
    <source>
        <dbReference type="EMBL" id="KXB34433.1"/>
    </source>
</evidence>